<organism evidence="1 2">
    <name type="scientific">Demequina capsici</name>
    <dbReference type="NCBI Taxonomy" id="3075620"/>
    <lineage>
        <taxon>Bacteria</taxon>
        <taxon>Bacillati</taxon>
        <taxon>Actinomycetota</taxon>
        <taxon>Actinomycetes</taxon>
        <taxon>Micrococcales</taxon>
        <taxon>Demequinaceae</taxon>
        <taxon>Demequina</taxon>
    </lineage>
</organism>
<dbReference type="SUPFAM" id="SSF46689">
    <property type="entry name" value="Homeodomain-like"/>
    <property type="match status" value="1"/>
</dbReference>
<dbReference type="Proteomes" id="UP001304125">
    <property type="component" value="Chromosome"/>
</dbReference>
<gene>
    <name evidence="1" type="ORF">RN606_09500</name>
</gene>
<dbReference type="EMBL" id="CP134879">
    <property type="protein sequence ID" value="WNM26032.1"/>
    <property type="molecule type" value="Genomic_DNA"/>
</dbReference>
<dbReference type="RefSeq" id="WP_313501830.1">
    <property type="nucleotide sequence ID" value="NZ_CP134879.1"/>
</dbReference>
<evidence type="ECO:0000313" key="1">
    <source>
        <dbReference type="EMBL" id="WNM26032.1"/>
    </source>
</evidence>
<keyword evidence="2" id="KW-1185">Reference proteome</keyword>
<dbReference type="InterPro" id="IPR009057">
    <property type="entry name" value="Homeodomain-like_sf"/>
</dbReference>
<reference evidence="1 2" key="1">
    <citation type="submission" date="2023-09" db="EMBL/GenBank/DDBJ databases">
        <title>Demequina sp. a novel bacteria isolated from Capsicum annuum.</title>
        <authorList>
            <person name="Humaira Z."/>
            <person name="Lee J."/>
            <person name="Cho D."/>
        </authorList>
    </citation>
    <scope>NUCLEOTIDE SEQUENCE [LARGE SCALE GENOMIC DNA]</scope>
    <source>
        <strain evidence="1 2">OYTSA14</strain>
    </source>
</reference>
<name>A0AA96F9V6_9MICO</name>
<proteinExistence type="predicted"/>
<evidence type="ECO:0008006" key="3">
    <source>
        <dbReference type="Google" id="ProtNLM"/>
    </source>
</evidence>
<dbReference type="AlphaFoldDB" id="A0AA96F9V6"/>
<sequence>MSKPAIYHHFKSRDQIVETLMEPVFADTRAALEAWAPLDAAARAVAARKFYADFIVIHRLVISTVFFDRAALPSGLDAEVDRLADAIAVAVGAGDAAMGLAQVYGIAALVTRHRELSDSELSDEARRVLHVR</sequence>
<accession>A0AA96F9V6</accession>
<protein>
    <recommendedName>
        <fullName evidence="3">Transcriptional regulator, TetR family</fullName>
    </recommendedName>
</protein>
<dbReference type="Gene3D" id="1.10.357.10">
    <property type="entry name" value="Tetracycline Repressor, domain 2"/>
    <property type="match status" value="1"/>
</dbReference>
<evidence type="ECO:0000313" key="2">
    <source>
        <dbReference type="Proteomes" id="UP001304125"/>
    </source>
</evidence>